<dbReference type="EMBL" id="QZEV01000123">
    <property type="protein sequence ID" value="RJK98503.1"/>
    <property type="molecule type" value="Genomic_DNA"/>
</dbReference>
<organism evidence="2 3">
    <name type="scientific">Paracoccus aestuarii</name>
    <dbReference type="NCBI Taxonomy" id="453842"/>
    <lineage>
        <taxon>Bacteria</taxon>
        <taxon>Pseudomonadati</taxon>
        <taxon>Pseudomonadota</taxon>
        <taxon>Alphaproteobacteria</taxon>
        <taxon>Rhodobacterales</taxon>
        <taxon>Paracoccaceae</taxon>
        <taxon>Paracoccus</taxon>
    </lineage>
</organism>
<sequence length="432" mass="48528">MHIFFKWGRDVSDVVTEFSDDKRVRQGSRPPKSFAILRVGKIKTKGHLGAALGHNFRERDTPNADLDRKGDNLVLKGPGTGKGVMEAWDDRAPEKVRKNAVHALEYFVGGSPEKIHAMSREDQDAYFRRALDWLEKRHGAENVLSAVIHRDETTPHMQALVIPLDERGKLNARELVGGKAKLSQMQTEFAREIGQPFGFERGQERSRATHQTIKEYYGRANTPVEVDFSLPERRRGAVMGLGREREGEWRERASEAVSERLKHQAVHLGETARTLHRELDATEAALGQTQDELARERTLADAASKLTLAALMPAKETLAEETENLRKMAAFYNHYAPQFSEMQTNAITLAFDHAGIAVLELSDGDYALPERDLETLGEDRVGDADRQGMDRMLAGLHQAERSRQNAADARQDMADRKTRAQERGQDSGSDWG</sequence>
<feature type="compositionally biased region" description="Basic and acidic residues" evidence="1">
    <location>
        <begin position="398"/>
        <end position="425"/>
    </location>
</feature>
<dbReference type="Gene3D" id="3.30.930.30">
    <property type="match status" value="1"/>
</dbReference>
<feature type="region of interest" description="Disordered" evidence="1">
    <location>
        <begin position="389"/>
        <end position="432"/>
    </location>
</feature>
<evidence type="ECO:0000256" key="1">
    <source>
        <dbReference type="SAM" id="MobiDB-lite"/>
    </source>
</evidence>
<dbReference type="CDD" id="cd17242">
    <property type="entry name" value="MobM_relaxase"/>
    <property type="match status" value="1"/>
</dbReference>
<evidence type="ECO:0008006" key="4">
    <source>
        <dbReference type="Google" id="ProtNLM"/>
    </source>
</evidence>
<evidence type="ECO:0000313" key="2">
    <source>
        <dbReference type="EMBL" id="RJK98503.1"/>
    </source>
</evidence>
<comment type="caution">
    <text evidence="2">The sequence shown here is derived from an EMBL/GenBank/DDBJ whole genome shotgun (WGS) entry which is preliminary data.</text>
</comment>
<reference evidence="2 3" key="1">
    <citation type="submission" date="2018-09" db="EMBL/GenBank/DDBJ databases">
        <title>Paracoccus onubensis nov. sp. a moderate halophilic bacterium isolated from Gruta de las Maravillas (Aracena, Spain).</title>
        <authorList>
            <person name="Jurado V."/>
            <person name="Gutierrez-Patricio S."/>
            <person name="Gonzalez-Pimentel J.L."/>
            <person name="Laiz L."/>
            <person name="Saiz-Jimenez C."/>
        </authorList>
    </citation>
    <scope>NUCLEOTIDE SEQUENCE [LARGE SCALE GENOMIC DNA]</scope>
    <source>
        <strain evidence="2 3">DSM 19484</strain>
    </source>
</reference>
<dbReference type="GO" id="GO:0003677">
    <property type="term" value="F:DNA binding"/>
    <property type="evidence" value="ECO:0007669"/>
    <property type="project" value="InterPro"/>
</dbReference>
<proteinExistence type="predicted"/>
<name>A0A418ZRL0_9RHOB</name>
<dbReference type="Pfam" id="PF01076">
    <property type="entry name" value="Mob_Pre"/>
    <property type="match status" value="1"/>
</dbReference>
<dbReference type="RefSeq" id="WP_119887545.1">
    <property type="nucleotide sequence ID" value="NZ_CP067174.1"/>
</dbReference>
<keyword evidence="3" id="KW-1185">Reference proteome</keyword>
<gene>
    <name evidence="2" type="ORF">D3P06_16245</name>
</gene>
<protein>
    <recommendedName>
        <fullName evidence="4">Plasmid recombination enzyme</fullName>
    </recommendedName>
</protein>
<accession>A0A418ZRL0</accession>
<dbReference type="InterPro" id="IPR001668">
    <property type="entry name" value="Mob_Pre"/>
</dbReference>
<dbReference type="Proteomes" id="UP000285530">
    <property type="component" value="Unassembled WGS sequence"/>
</dbReference>
<dbReference type="NCBIfam" id="NF041497">
    <property type="entry name" value="MobV"/>
    <property type="match status" value="1"/>
</dbReference>
<evidence type="ECO:0000313" key="3">
    <source>
        <dbReference type="Proteomes" id="UP000285530"/>
    </source>
</evidence>
<dbReference type="AlphaFoldDB" id="A0A418ZRL0"/>
<dbReference type="OrthoDB" id="6655189at2"/>
<dbReference type="GO" id="GO:0006310">
    <property type="term" value="P:DNA recombination"/>
    <property type="evidence" value="ECO:0007669"/>
    <property type="project" value="InterPro"/>
</dbReference>